<reference evidence="3" key="1">
    <citation type="submission" date="2018-05" db="EMBL/GenBank/DDBJ databases">
        <authorList>
            <person name="Lanie J.A."/>
            <person name="Ng W.-L."/>
            <person name="Kazmierczak K.M."/>
            <person name="Andrzejewski T.M."/>
            <person name="Davidsen T.M."/>
            <person name="Wayne K.J."/>
            <person name="Tettelin H."/>
            <person name="Glass J.I."/>
            <person name="Rusch D."/>
            <person name="Podicherti R."/>
            <person name="Tsui H.-C.T."/>
            <person name="Winkler M.E."/>
        </authorList>
    </citation>
    <scope>NUCLEOTIDE SEQUENCE</scope>
</reference>
<feature type="non-terminal residue" evidence="3">
    <location>
        <position position="1"/>
    </location>
</feature>
<dbReference type="Pfam" id="PF04752">
    <property type="entry name" value="ChaC"/>
    <property type="match status" value="1"/>
</dbReference>
<evidence type="ECO:0000256" key="2">
    <source>
        <dbReference type="SAM" id="Phobius"/>
    </source>
</evidence>
<keyword evidence="2" id="KW-0472">Membrane</keyword>
<keyword evidence="2" id="KW-1133">Transmembrane helix</keyword>
<feature type="transmembrane region" description="Helical" evidence="2">
    <location>
        <begin position="12"/>
        <end position="33"/>
    </location>
</feature>
<name>A0A382FED7_9ZZZZ</name>
<evidence type="ECO:0000313" key="3">
    <source>
        <dbReference type="EMBL" id="SVB61446.1"/>
    </source>
</evidence>
<dbReference type="InterPro" id="IPR006840">
    <property type="entry name" value="ChaC"/>
</dbReference>
<organism evidence="3">
    <name type="scientific">marine metagenome</name>
    <dbReference type="NCBI Taxonomy" id="408172"/>
    <lineage>
        <taxon>unclassified sequences</taxon>
        <taxon>metagenomes</taxon>
        <taxon>ecological metagenomes</taxon>
    </lineage>
</organism>
<dbReference type="AlphaFoldDB" id="A0A382FED7"/>
<protein>
    <submittedName>
        <fullName evidence="3">Uncharacterized protein</fullName>
    </submittedName>
</protein>
<sequence>VSLESNSPTSVLLTLMWIFGYGSLIWNPGFPFVSRQ</sequence>
<evidence type="ECO:0000256" key="1">
    <source>
        <dbReference type="ARBA" id="ARBA00023239"/>
    </source>
</evidence>
<dbReference type="GO" id="GO:0006751">
    <property type="term" value="P:glutathione catabolic process"/>
    <property type="evidence" value="ECO:0007669"/>
    <property type="project" value="InterPro"/>
</dbReference>
<keyword evidence="2" id="KW-0812">Transmembrane</keyword>
<dbReference type="EMBL" id="UINC01049538">
    <property type="protein sequence ID" value="SVB61446.1"/>
    <property type="molecule type" value="Genomic_DNA"/>
</dbReference>
<gene>
    <name evidence="3" type="ORF">METZ01_LOCUS214300</name>
</gene>
<keyword evidence="1" id="KW-0456">Lyase</keyword>
<accession>A0A382FED7</accession>
<dbReference type="GO" id="GO:0061928">
    <property type="term" value="F:glutathione specific gamma-glutamylcyclotransferase activity"/>
    <property type="evidence" value="ECO:0007669"/>
    <property type="project" value="InterPro"/>
</dbReference>
<proteinExistence type="predicted"/>
<feature type="non-terminal residue" evidence="3">
    <location>
        <position position="36"/>
    </location>
</feature>